<evidence type="ECO:0000256" key="1">
    <source>
        <dbReference type="ARBA" id="ARBA00004141"/>
    </source>
</evidence>
<feature type="transmembrane region" description="Helical" evidence="5">
    <location>
        <begin position="156"/>
        <end position="175"/>
    </location>
</feature>
<keyword evidence="2 5" id="KW-0812">Transmembrane</keyword>
<protein>
    <submittedName>
        <fullName evidence="7">Growth hormone-inducible transmembrane protein</fullName>
    </submittedName>
</protein>
<reference evidence="7" key="1">
    <citation type="submission" date="2017-02" db="UniProtKB">
        <authorList>
            <consortium name="WormBaseParasite"/>
        </authorList>
    </citation>
    <scope>IDENTIFICATION</scope>
</reference>
<dbReference type="PANTHER" id="PTHR23291:SF112">
    <property type="entry name" value="GROWTH HORMONE-INDUCIBLE TRANSMEMBRANE PROTEIN"/>
    <property type="match status" value="1"/>
</dbReference>
<evidence type="ECO:0000256" key="5">
    <source>
        <dbReference type="RuleBase" id="RU004379"/>
    </source>
</evidence>
<evidence type="ECO:0000313" key="7">
    <source>
        <dbReference type="WBParaSite" id="SMUV_0000291001-mRNA-1"/>
    </source>
</evidence>
<evidence type="ECO:0000256" key="2">
    <source>
        <dbReference type="ARBA" id="ARBA00022692"/>
    </source>
</evidence>
<keyword evidence="6" id="KW-1185">Reference proteome</keyword>
<evidence type="ECO:0000256" key="4">
    <source>
        <dbReference type="ARBA" id="ARBA00023136"/>
    </source>
</evidence>
<dbReference type="WBParaSite" id="SMUV_0000291001-mRNA-1">
    <property type="protein sequence ID" value="SMUV_0000291001-mRNA-1"/>
    <property type="gene ID" value="SMUV_0000291001"/>
</dbReference>
<feature type="transmembrane region" description="Helical" evidence="5">
    <location>
        <begin position="181"/>
        <end position="199"/>
    </location>
</feature>
<feature type="transmembrane region" description="Helical" evidence="5">
    <location>
        <begin position="92"/>
        <end position="110"/>
    </location>
</feature>
<feature type="transmembrane region" description="Helical" evidence="5">
    <location>
        <begin position="42"/>
        <end position="65"/>
    </location>
</feature>
<dbReference type="PANTHER" id="PTHR23291">
    <property type="entry name" value="BAX INHIBITOR-RELATED"/>
    <property type="match status" value="1"/>
</dbReference>
<feature type="transmembrane region" description="Helical" evidence="5">
    <location>
        <begin position="122"/>
        <end position="144"/>
    </location>
</feature>
<dbReference type="STRING" id="451379.A0A0N5AF69"/>
<comment type="subcellular location">
    <subcellularLocation>
        <location evidence="1">Membrane</location>
        <topology evidence="1">Multi-pass membrane protein</topology>
    </subcellularLocation>
</comment>
<organism evidence="6 7">
    <name type="scientific">Syphacia muris</name>
    <dbReference type="NCBI Taxonomy" id="451379"/>
    <lineage>
        <taxon>Eukaryota</taxon>
        <taxon>Metazoa</taxon>
        <taxon>Ecdysozoa</taxon>
        <taxon>Nematoda</taxon>
        <taxon>Chromadorea</taxon>
        <taxon>Rhabditida</taxon>
        <taxon>Spirurina</taxon>
        <taxon>Oxyuridomorpha</taxon>
        <taxon>Oxyuroidea</taxon>
        <taxon>Oxyuridae</taxon>
        <taxon>Syphacia</taxon>
    </lineage>
</organism>
<feature type="transmembrane region" description="Helical" evidence="5">
    <location>
        <begin position="211"/>
        <end position="228"/>
    </location>
</feature>
<keyword evidence="4 5" id="KW-0472">Membrane</keyword>
<sequence length="321" mass="34214">MLFRLANCLTRTSQLHTLAGIGIRAGPTLKERLLGPSTGKPFIYGTYALAGASLAGIGMLCYYGLGMAKGSSVMANSVFWPQYVRDRLKSTYGYLIGSLGITAASAVMATRSPAIMNLVSGGSLMTLFISLAAIIGSGMLVQAIDYENTVLKHAAWLAHTAIFGAFLAPLCFLGGPTLIRAAWYTAGIAAGLSFTAVTAPSERFLNMAGPLAMGLGVVFVANIGTFFLPPTSVAGASLASIVIYGGLILFSAFLLHDTQRVVKQAEGYPMRSNRMMQYGEFSRGQYRGFDPINAQISIYLDILNIFIRMAMILGTGSNRRR</sequence>
<keyword evidence="3 5" id="KW-1133">Transmembrane helix</keyword>
<dbReference type="InterPro" id="IPR006214">
    <property type="entry name" value="Bax_inhibitor_1-related"/>
</dbReference>
<feature type="transmembrane region" description="Helical" evidence="5">
    <location>
        <begin position="234"/>
        <end position="255"/>
    </location>
</feature>
<dbReference type="Proteomes" id="UP000046393">
    <property type="component" value="Unplaced"/>
</dbReference>
<evidence type="ECO:0000256" key="3">
    <source>
        <dbReference type="ARBA" id="ARBA00022989"/>
    </source>
</evidence>
<name>A0A0N5AF69_9BILA</name>
<dbReference type="Pfam" id="PF01027">
    <property type="entry name" value="Bax1-I"/>
    <property type="match status" value="1"/>
</dbReference>
<dbReference type="GO" id="GO:0005743">
    <property type="term" value="C:mitochondrial inner membrane"/>
    <property type="evidence" value="ECO:0007669"/>
    <property type="project" value="TreeGrafter"/>
</dbReference>
<proteinExistence type="inferred from homology"/>
<dbReference type="AlphaFoldDB" id="A0A0N5AF69"/>
<accession>A0A0N5AF69</accession>
<comment type="similarity">
    <text evidence="5">Belongs to the BI1 family.</text>
</comment>
<evidence type="ECO:0000313" key="6">
    <source>
        <dbReference type="Proteomes" id="UP000046393"/>
    </source>
</evidence>